<evidence type="ECO:0000259" key="8">
    <source>
        <dbReference type="Pfam" id="PF01593"/>
    </source>
</evidence>
<evidence type="ECO:0000256" key="3">
    <source>
        <dbReference type="ARBA" id="ARBA00012535"/>
    </source>
</evidence>
<dbReference type="RefSeq" id="WP_048444584.1">
    <property type="nucleotide sequence ID" value="NZ_LABY01000081.1"/>
</dbReference>
<organism evidence="9 10">
    <name type="scientific">Methylobacterium variabile</name>
    <dbReference type="NCBI Taxonomy" id="298794"/>
    <lineage>
        <taxon>Bacteria</taxon>
        <taxon>Pseudomonadati</taxon>
        <taxon>Pseudomonadota</taxon>
        <taxon>Alphaproteobacteria</taxon>
        <taxon>Hyphomicrobiales</taxon>
        <taxon>Methylobacteriaceae</taxon>
        <taxon>Methylobacterium</taxon>
    </lineage>
</organism>
<dbReference type="Pfam" id="PF13450">
    <property type="entry name" value="NAD_binding_8"/>
    <property type="match status" value="1"/>
</dbReference>
<dbReference type="OrthoDB" id="337830at2"/>
<protein>
    <recommendedName>
        <fullName evidence="4">Tryptophan 2-monooxygenase</fullName>
        <ecNumber evidence="3">1.13.12.3</ecNumber>
    </recommendedName>
</protein>
<dbReference type="Gene3D" id="3.50.50.60">
    <property type="entry name" value="FAD/NAD(P)-binding domain"/>
    <property type="match status" value="1"/>
</dbReference>
<accession>A0A0J6SWH7</accession>
<dbReference type="EC" id="1.13.12.3" evidence="3"/>
<reference evidence="9 10" key="1">
    <citation type="submission" date="2015-03" db="EMBL/GenBank/DDBJ databases">
        <title>Genome sequencing of Methylobacterium variabile DSM 16961.</title>
        <authorList>
            <person name="Chaudhry V."/>
            <person name="Patil P.B."/>
        </authorList>
    </citation>
    <scope>NUCLEOTIDE SEQUENCE [LARGE SCALE GENOMIC DNA]</scope>
    <source>
        <strain evidence="9 10">DSM 16961</strain>
    </source>
</reference>
<dbReference type="InterPro" id="IPR006311">
    <property type="entry name" value="TAT_signal"/>
</dbReference>
<dbReference type="GO" id="GO:0009851">
    <property type="term" value="P:auxin biosynthetic process"/>
    <property type="evidence" value="ECO:0007669"/>
    <property type="project" value="UniProtKB-KW"/>
</dbReference>
<evidence type="ECO:0000256" key="7">
    <source>
        <dbReference type="SAM" id="SignalP"/>
    </source>
</evidence>
<dbReference type="PANTHER" id="PTHR10742">
    <property type="entry name" value="FLAVIN MONOAMINE OXIDASE"/>
    <property type="match status" value="1"/>
</dbReference>
<name>A0A0J6SWH7_9HYPH</name>
<evidence type="ECO:0000256" key="6">
    <source>
        <dbReference type="ARBA" id="ARBA00047321"/>
    </source>
</evidence>
<dbReference type="InterPro" id="IPR002937">
    <property type="entry name" value="Amino_oxidase"/>
</dbReference>
<comment type="caution">
    <text evidence="9">The sequence shown here is derived from an EMBL/GenBank/DDBJ whole genome shotgun (WGS) entry which is preliminary data.</text>
</comment>
<dbReference type="InterPro" id="IPR050281">
    <property type="entry name" value="Flavin_monoamine_oxidase"/>
</dbReference>
<feature type="domain" description="Amine oxidase" evidence="8">
    <location>
        <begin position="119"/>
        <end position="437"/>
    </location>
</feature>
<dbReference type="SUPFAM" id="SSF54373">
    <property type="entry name" value="FAD-linked reductases, C-terminal domain"/>
    <property type="match status" value="1"/>
</dbReference>
<keyword evidence="10" id="KW-1185">Reference proteome</keyword>
<evidence type="ECO:0000313" key="9">
    <source>
        <dbReference type="EMBL" id="KMO37703.1"/>
    </source>
</evidence>
<evidence type="ECO:0000256" key="2">
    <source>
        <dbReference type="ARBA" id="ARBA00005833"/>
    </source>
</evidence>
<evidence type="ECO:0000313" key="10">
    <source>
        <dbReference type="Proteomes" id="UP000035955"/>
    </source>
</evidence>
<dbReference type="Proteomes" id="UP000035955">
    <property type="component" value="Unassembled WGS sequence"/>
</dbReference>
<dbReference type="PROSITE" id="PS51318">
    <property type="entry name" value="TAT"/>
    <property type="match status" value="1"/>
</dbReference>
<comment type="catalytic activity">
    <reaction evidence="6">
        <text>L-tryptophan + O2 = indole-3-acetamide + CO2 + H2O</text>
        <dbReference type="Rhea" id="RHEA:16165"/>
        <dbReference type="ChEBI" id="CHEBI:15377"/>
        <dbReference type="ChEBI" id="CHEBI:15379"/>
        <dbReference type="ChEBI" id="CHEBI:16031"/>
        <dbReference type="ChEBI" id="CHEBI:16526"/>
        <dbReference type="ChEBI" id="CHEBI:57912"/>
        <dbReference type="EC" id="1.13.12.3"/>
    </reaction>
</comment>
<dbReference type="EMBL" id="LABY01000081">
    <property type="protein sequence ID" value="KMO37703.1"/>
    <property type="molecule type" value="Genomic_DNA"/>
</dbReference>
<keyword evidence="7" id="KW-0732">Signal</keyword>
<evidence type="ECO:0000256" key="5">
    <source>
        <dbReference type="ARBA" id="ARBA00023070"/>
    </source>
</evidence>
<dbReference type="AlphaFoldDB" id="A0A0J6SWH7"/>
<dbReference type="InterPro" id="IPR036188">
    <property type="entry name" value="FAD/NAD-bd_sf"/>
</dbReference>
<feature type="signal peptide" evidence="7">
    <location>
        <begin position="1"/>
        <end position="23"/>
    </location>
</feature>
<dbReference type="Pfam" id="PF01593">
    <property type="entry name" value="Amino_oxidase"/>
    <property type="match status" value="1"/>
</dbReference>
<proteinExistence type="inferred from homology"/>
<keyword evidence="5" id="KW-0073">Auxin biosynthesis</keyword>
<comment type="similarity">
    <text evidence="2">Belongs to the tryptophan 2-monooxygenase family.</text>
</comment>
<gene>
    <name evidence="9" type="ORF">VQ02_12795</name>
</gene>
<feature type="chain" id="PRO_5005282002" description="Tryptophan 2-monooxygenase" evidence="7">
    <location>
        <begin position="24"/>
        <end position="442"/>
    </location>
</feature>
<dbReference type="PATRIC" id="fig|298794.3.peg.7310"/>
<dbReference type="GO" id="GO:0050361">
    <property type="term" value="F:tryptophan 2-monooxygenase activity"/>
    <property type="evidence" value="ECO:0007669"/>
    <property type="project" value="UniProtKB-EC"/>
</dbReference>
<comment type="pathway">
    <text evidence="1">Plant hormone metabolism; auxin biosynthesis.</text>
</comment>
<dbReference type="SUPFAM" id="SSF51905">
    <property type="entry name" value="FAD/NAD(P)-binding domain"/>
    <property type="match status" value="1"/>
</dbReference>
<evidence type="ECO:0000256" key="1">
    <source>
        <dbReference type="ARBA" id="ARBA00004814"/>
    </source>
</evidence>
<evidence type="ECO:0000256" key="4">
    <source>
        <dbReference type="ARBA" id="ARBA00017871"/>
    </source>
</evidence>
<dbReference type="PANTHER" id="PTHR10742:SF410">
    <property type="entry name" value="LYSINE-SPECIFIC HISTONE DEMETHYLASE 2"/>
    <property type="match status" value="1"/>
</dbReference>
<sequence length="442" mass="45003">MTLSRRSLLAGAAVLAASSRARAAADADVVVIGAGAAGLAAAAAIRRGGHSVVVLEARDRIGGRAFTDTALGAGRSFDAGGQYVHWAERNPWRAIAQGAGVRTTDDATSAWPVLVKDGTRASEAERRQRRAGFGRVSALLDHPALPDRSVAQAVAGEDEAARAAATGLTRLTLGEEPDRVSCADYDQLWSGDDIWVDGYGALVAGHYADLPVHLTTPVTALDWSGPGVAVETARGILRAACAVVTVPVGVLAAGMLRITPALPAATADAVAGLGMGAYTKIGLALDPDRLPGPDLRNQDLRDAVILRSGTPGLTAYLEMQPFGKPLAVLHCGGDGARALCEAGEAAAVAAATDHLANVFGTGIRAAVSAGRLAGWWTDPFARGSYSIARPGHLAAREALRVPVGERVFFAGEAAAGGGAMTVGGATLDGERAAAAVLRRLGS</sequence>